<evidence type="ECO:0000313" key="2">
    <source>
        <dbReference type="Proteomes" id="UP000004699"/>
    </source>
</evidence>
<gene>
    <name evidence="1" type="ORF">NOR51B_2112</name>
</gene>
<sequence>MVATLIGPQTAESLKATLLEYGYGAPKGDLKRRDG</sequence>
<keyword evidence="2" id="KW-1185">Reference proteome</keyword>
<name>B8KQC3_9GAMM</name>
<protein>
    <submittedName>
        <fullName evidence="1">Uncharacterized protein</fullName>
    </submittedName>
</protein>
<accession>B8KQC3</accession>
<dbReference type="EMBL" id="DS999411">
    <property type="protein sequence ID" value="EED36164.1"/>
    <property type="molecule type" value="Genomic_DNA"/>
</dbReference>
<dbReference type="HOGENOM" id="CLU_3365710_0_0_6"/>
<organism evidence="1 2">
    <name type="scientific">Luminiphilus syltensis NOR5-1B</name>
    <dbReference type="NCBI Taxonomy" id="565045"/>
    <lineage>
        <taxon>Bacteria</taxon>
        <taxon>Pseudomonadati</taxon>
        <taxon>Pseudomonadota</taxon>
        <taxon>Gammaproteobacteria</taxon>
        <taxon>Cellvibrionales</taxon>
        <taxon>Halieaceae</taxon>
        <taxon>Luminiphilus</taxon>
    </lineage>
</organism>
<dbReference type="STRING" id="565045.NOR51B_2112"/>
<dbReference type="Proteomes" id="UP000004699">
    <property type="component" value="Unassembled WGS sequence"/>
</dbReference>
<evidence type="ECO:0000313" key="1">
    <source>
        <dbReference type="EMBL" id="EED36164.1"/>
    </source>
</evidence>
<proteinExistence type="predicted"/>
<reference evidence="2" key="1">
    <citation type="journal article" date="2013" name="BMC Microbiol.">
        <title>Taxonomy and evolution of bacteriochlorophyll a-containing members of the OM60/NOR5 clade of marine gammaproteobacteria: description of Luminiphilus syltensis gen. nov., sp. nov., reclassification of Haliea rubra as Pseudohaliea rubra gen. nov., comb. nov., and emendation of Chromatocurvus halotolerans.</title>
        <authorList>
            <person name="Spring S."/>
            <person name="Riedel T."/>
            <person name="Sproer C."/>
            <person name="Yan S."/>
            <person name="Harder J."/>
            <person name="Fuchs B.M."/>
        </authorList>
    </citation>
    <scope>NUCLEOTIDE SEQUENCE [LARGE SCALE GENOMIC DNA]</scope>
    <source>
        <strain evidence="2">NOR51-B</strain>
    </source>
</reference>
<dbReference type="AlphaFoldDB" id="B8KQC3"/>